<name>A0A439D927_9PEZI</name>
<gene>
    <name evidence="3" type="ORF">EKO27_g4215</name>
</gene>
<dbReference type="SUPFAM" id="SSF51322">
    <property type="entry name" value="Cyanovirin-N"/>
    <property type="match status" value="1"/>
</dbReference>
<dbReference type="AlphaFoldDB" id="A0A439D927"/>
<dbReference type="Proteomes" id="UP000286045">
    <property type="component" value="Unassembled WGS sequence"/>
</dbReference>
<sequence>MNLFIFIALQAVFRSVSAAPIPDECLSNERTKLRSCNGFSVDGGLPSLAFLHAECHGFDQKAGKWDKVETGLDLNKCMVNVDGHLTPRKDGHFAGGCEKEMNVVQDDKAGTVTFTATCNGNVKNSIELGT</sequence>
<feature type="signal peptide" evidence="1">
    <location>
        <begin position="1"/>
        <end position="18"/>
    </location>
</feature>
<keyword evidence="4" id="KW-1185">Reference proteome</keyword>
<evidence type="ECO:0000259" key="2">
    <source>
        <dbReference type="Pfam" id="PF08881"/>
    </source>
</evidence>
<accession>A0A439D927</accession>
<comment type="caution">
    <text evidence="3">The sequence shown here is derived from an EMBL/GenBank/DDBJ whole genome shotgun (WGS) entry which is preliminary data.</text>
</comment>
<dbReference type="Gene3D" id="2.30.60.10">
    <property type="entry name" value="Cyanovirin-N"/>
    <property type="match status" value="1"/>
</dbReference>
<dbReference type="STRING" id="363999.A0A439D927"/>
<dbReference type="InterPro" id="IPR011058">
    <property type="entry name" value="Cyanovirin-N"/>
</dbReference>
<evidence type="ECO:0000313" key="3">
    <source>
        <dbReference type="EMBL" id="RWA10902.1"/>
    </source>
</evidence>
<dbReference type="EMBL" id="RYZI01000097">
    <property type="protein sequence ID" value="RWA10902.1"/>
    <property type="molecule type" value="Genomic_DNA"/>
</dbReference>
<evidence type="ECO:0000256" key="1">
    <source>
        <dbReference type="SAM" id="SignalP"/>
    </source>
</evidence>
<proteinExistence type="predicted"/>
<protein>
    <recommendedName>
        <fullName evidence="2">Cyanovirin-N domain-containing protein</fullName>
    </recommendedName>
</protein>
<organism evidence="3 4">
    <name type="scientific">Xylaria grammica</name>
    <dbReference type="NCBI Taxonomy" id="363999"/>
    <lineage>
        <taxon>Eukaryota</taxon>
        <taxon>Fungi</taxon>
        <taxon>Dikarya</taxon>
        <taxon>Ascomycota</taxon>
        <taxon>Pezizomycotina</taxon>
        <taxon>Sordariomycetes</taxon>
        <taxon>Xylariomycetidae</taxon>
        <taxon>Xylariales</taxon>
        <taxon>Xylariaceae</taxon>
        <taxon>Xylaria</taxon>
    </lineage>
</organism>
<reference evidence="3 4" key="1">
    <citation type="submission" date="2018-12" db="EMBL/GenBank/DDBJ databases">
        <title>Draft genome sequence of Xylaria grammica IHI A82.</title>
        <authorList>
            <person name="Buettner E."/>
            <person name="Kellner H."/>
        </authorList>
    </citation>
    <scope>NUCLEOTIDE SEQUENCE [LARGE SCALE GENOMIC DNA]</scope>
    <source>
        <strain evidence="3 4">IHI A82</strain>
    </source>
</reference>
<dbReference type="InterPro" id="IPR036673">
    <property type="entry name" value="Cyanovirin-N_sf"/>
</dbReference>
<feature type="chain" id="PRO_5019291349" description="Cyanovirin-N domain-containing protein" evidence="1">
    <location>
        <begin position="19"/>
        <end position="130"/>
    </location>
</feature>
<dbReference type="Pfam" id="PF08881">
    <property type="entry name" value="CVNH"/>
    <property type="match status" value="1"/>
</dbReference>
<evidence type="ECO:0000313" key="4">
    <source>
        <dbReference type="Proteomes" id="UP000286045"/>
    </source>
</evidence>
<feature type="domain" description="Cyanovirin-N" evidence="2">
    <location>
        <begin position="34"/>
        <end position="123"/>
    </location>
</feature>
<keyword evidence="1" id="KW-0732">Signal</keyword>